<name>A0AAC9PV01_9FLAO</name>
<dbReference type="KEGG" id="lvn:BWR22_00850"/>
<reference evidence="3 4" key="1">
    <citation type="submission" date="2017-01" db="EMBL/GenBank/DDBJ databases">
        <title>Complete genome of Lacinutrix venerupis DOK2-8 isolated from seawater in Dokdo.</title>
        <authorList>
            <person name="Chi W.-J."/>
            <person name="Kim J.H."/>
        </authorList>
    </citation>
    <scope>NUCLEOTIDE SEQUENCE [LARGE SCALE GENOMIC DNA]</scope>
    <source>
        <strain evidence="3 4">DOK2-8</strain>
    </source>
</reference>
<evidence type="ECO:0000256" key="2">
    <source>
        <dbReference type="SAM" id="Phobius"/>
    </source>
</evidence>
<keyword evidence="1" id="KW-0175">Coiled coil</keyword>
<evidence type="ECO:0000313" key="4">
    <source>
        <dbReference type="Proteomes" id="UP000187506"/>
    </source>
</evidence>
<evidence type="ECO:0000256" key="1">
    <source>
        <dbReference type="SAM" id="Coils"/>
    </source>
</evidence>
<organism evidence="3 4">
    <name type="scientific">Lacinutrix venerupis</name>
    <dbReference type="NCBI Taxonomy" id="1486034"/>
    <lineage>
        <taxon>Bacteria</taxon>
        <taxon>Pseudomonadati</taxon>
        <taxon>Bacteroidota</taxon>
        <taxon>Flavobacteriia</taxon>
        <taxon>Flavobacteriales</taxon>
        <taxon>Flavobacteriaceae</taxon>
        <taxon>Lacinutrix</taxon>
    </lineage>
</organism>
<gene>
    <name evidence="3" type="ORF">BWR22_00850</name>
</gene>
<dbReference type="EMBL" id="CP019352">
    <property type="protein sequence ID" value="APX98911.1"/>
    <property type="molecule type" value="Genomic_DNA"/>
</dbReference>
<keyword evidence="2" id="KW-1133">Transmembrane helix</keyword>
<keyword evidence="2" id="KW-0472">Membrane</keyword>
<feature type="coiled-coil region" evidence="1">
    <location>
        <begin position="226"/>
        <end position="253"/>
    </location>
</feature>
<feature type="transmembrane region" description="Helical" evidence="2">
    <location>
        <begin position="327"/>
        <end position="345"/>
    </location>
</feature>
<feature type="transmembrane region" description="Helical" evidence="2">
    <location>
        <begin position="58"/>
        <end position="76"/>
    </location>
</feature>
<accession>A0AAC9PV01</accession>
<protein>
    <submittedName>
        <fullName evidence="3">Uncharacterized protein</fullName>
    </submittedName>
</protein>
<dbReference type="Proteomes" id="UP000187506">
    <property type="component" value="Chromosome"/>
</dbReference>
<sequence length="357" mass="41313">MSDTNKPVKETNKDEEVDLIVFFNLIGAALNKVFNFISFVLKAVFSVIIYTIKVFIDGWKIILGVIVISSIIGYALEKTTPKYYQSEMLVRPYFDSKFQLVNNISFFNALITNKNYDQLNSIFNSDSTSNVDVKDIKGFTIEPGPETENDRILQYQDFVRELDSIGRLQVDYDRFIENRSIYSGSIFLITAKSNNKDIFKDLAYGINSAFTNEYSNSKKIKDTLLYKIQRENIEESLEEVQKLQDIYIQALQEQAKSPSQRVSAGEYLLTKEKELDTKEYALLDKELALRDQLRKLDEKRITEDVFVDVISSFQPVGRQEIGLLDRYSIVFPVLGFILLCLLYLIRRVIFYAKNYEG</sequence>
<keyword evidence="2" id="KW-0812">Transmembrane</keyword>
<evidence type="ECO:0000313" key="3">
    <source>
        <dbReference type="EMBL" id="APX98911.1"/>
    </source>
</evidence>
<dbReference type="AlphaFoldDB" id="A0AAC9PV01"/>
<proteinExistence type="predicted"/>
<keyword evidence="4" id="KW-1185">Reference proteome</keyword>
<dbReference type="RefSeq" id="WP_076731556.1">
    <property type="nucleotide sequence ID" value="NZ_CP019352.1"/>
</dbReference>